<evidence type="ECO:0000256" key="1">
    <source>
        <dbReference type="SAM" id="Phobius"/>
    </source>
</evidence>
<gene>
    <name evidence="3" type="ORF">METZ01_LOCUS98983</name>
</gene>
<feature type="transmembrane region" description="Helical" evidence="1">
    <location>
        <begin position="156"/>
        <end position="174"/>
    </location>
</feature>
<dbReference type="InterPro" id="IPR011701">
    <property type="entry name" value="MFS"/>
</dbReference>
<dbReference type="PANTHER" id="PTHR23534">
    <property type="entry name" value="MFS PERMEASE"/>
    <property type="match status" value="1"/>
</dbReference>
<dbReference type="PROSITE" id="PS50850">
    <property type="entry name" value="MFS"/>
    <property type="match status" value="1"/>
</dbReference>
<feature type="transmembrane region" description="Helical" evidence="1">
    <location>
        <begin position="110"/>
        <end position="135"/>
    </location>
</feature>
<feature type="transmembrane region" description="Helical" evidence="1">
    <location>
        <begin position="180"/>
        <end position="199"/>
    </location>
</feature>
<proteinExistence type="predicted"/>
<feature type="transmembrane region" description="Helical" evidence="1">
    <location>
        <begin position="21"/>
        <end position="43"/>
    </location>
</feature>
<sequence>QMEDRPPVRAFFGPLFRNPAGRLAVVAMMSCHVVMVGVMTMTPLHLRDGGHELELIGFVISLHIVGMYALSPLVGRFSDRFGPRSLVAFGGILLVVGSELAAHNQAGESFGAFAGLFLIGLGWSCGLIAGSALLVETFSGPDRVGFQGMADMCMTAAGGVAGVISGLIVAVASFHVLSHGAMVLGAIPTLMVVIGALSGRVRKG</sequence>
<dbReference type="InterPro" id="IPR036259">
    <property type="entry name" value="MFS_trans_sf"/>
</dbReference>
<evidence type="ECO:0000259" key="2">
    <source>
        <dbReference type="PROSITE" id="PS50850"/>
    </source>
</evidence>
<dbReference type="PANTHER" id="PTHR23534:SF1">
    <property type="entry name" value="MAJOR FACILITATOR SUPERFAMILY PROTEIN"/>
    <property type="match status" value="1"/>
</dbReference>
<organism evidence="3">
    <name type="scientific">marine metagenome</name>
    <dbReference type="NCBI Taxonomy" id="408172"/>
    <lineage>
        <taxon>unclassified sequences</taxon>
        <taxon>metagenomes</taxon>
        <taxon>ecological metagenomes</taxon>
    </lineage>
</organism>
<keyword evidence="1" id="KW-0472">Membrane</keyword>
<dbReference type="Gene3D" id="1.20.1250.20">
    <property type="entry name" value="MFS general substrate transporter like domains"/>
    <property type="match status" value="1"/>
</dbReference>
<feature type="transmembrane region" description="Helical" evidence="1">
    <location>
        <begin position="55"/>
        <end position="74"/>
    </location>
</feature>
<dbReference type="Pfam" id="PF07690">
    <property type="entry name" value="MFS_1"/>
    <property type="match status" value="1"/>
</dbReference>
<keyword evidence="1" id="KW-0812">Transmembrane</keyword>
<reference evidence="3" key="1">
    <citation type="submission" date="2018-05" db="EMBL/GenBank/DDBJ databases">
        <authorList>
            <person name="Lanie J.A."/>
            <person name="Ng W.-L."/>
            <person name="Kazmierczak K.M."/>
            <person name="Andrzejewski T.M."/>
            <person name="Davidsen T.M."/>
            <person name="Wayne K.J."/>
            <person name="Tettelin H."/>
            <person name="Glass J.I."/>
            <person name="Rusch D."/>
            <person name="Podicherti R."/>
            <person name="Tsui H.-C.T."/>
            <person name="Winkler M.E."/>
        </authorList>
    </citation>
    <scope>NUCLEOTIDE SEQUENCE</scope>
</reference>
<name>A0A381W0P8_9ZZZZ</name>
<keyword evidence="1" id="KW-1133">Transmembrane helix</keyword>
<dbReference type="GO" id="GO:0022857">
    <property type="term" value="F:transmembrane transporter activity"/>
    <property type="evidence" value="ECO:0007669"/>
    <property type="project" value="InterPro"/>
</dbReference>
<accession>A0A381W0P8</accession>
<feature type="non-terminal residue" evidence="3">
    <location>
        <position position="1"/>
    </location>
</feature>
<feature type="transmembrane region" description="Helical" evidence="1">
    <location>
        <begin position="86"/>
        <end position="104"/>
    </location>
</feature>
<dbReference type="SUPFAM" id="SSF103473">
    <property type="entry name" value="MFS general substrate transporter"/>
    <property type="match status" value="1"/>
</dbReference>
<evidence type="ECO:0000313" key="3">
    <source>
        <dbReference type="EMBL" id="SVA46129.1"/>
    </source>
</evidence>
<protein>
    <recommendedName>
        <fullName evidence="2">Major facilitator superfamily (MFS) profile domain-containing protein</fullName>
    </recommendedName>
</protein>
<dbReference type="InterPro" id="IPR020846">
    <property type="entry name" value="MFS_dom"/>
</dbReference>
<feature type="domain" description="Major facilitator superfamily (MFS) profile" evidence="2">
    <location>
        <begin position="1"/>
        <end position="204"/>
    </location>
</feature>
<dbReference type="AlphaFoldDB" id="A0A381W0P8"/>
<dbReference type="EMBL" id="UINC01010365">
    <property type="protein sequence ID" value="SVA46129.1"/>
    <property type="molecule type" value="Genomic_DNA"/>
</dbReference>